<name>A0AAN7W721_9PEZI</name>
<reference evidence="1" key="1">
    <citation type="submission" date="2023-08" db="EMBL/GenBank/DDBJ databases">
        <title>Black Yeasts Isolated from many extreme environments.</title>
        <authorList>
            <person name="Coleine C."/>
            <person name="Stajich J.E."/>
            <person name="Selbmann L."/>
        </authorList>
    </citation>
    <scope>NUCLEOTIDE SEQUENCE</scope>
    <source>
        <strain evidence="1">CCFEE 5810</strain>
    </source>
</reference>
<sequence length="163" mass="18302">MAIQHLTKKPRVSTSKMTGVTRALLQNKIAMVRLDKAYKTNRLDTKSKPLVRTGSKLNPDYKPTIDTVLEAGTKYPTDKLIKRKHNSASKKKTALQIVDHLRHARDALENKDKLMGCTCPSGIHVKTEDRHAKACRMVPYGANKQKGGNGYDVLTEKEMFAAW</sequence>
<dbReference type="EMBL" id="JAVRQU010000008">
    <property type="protein sequence ID" value="KAK5699659.1"/>
    <property type="molecule type" value="Genomic_DNA"/>
</dbReference>
<protein>
    <submittedName>
        <fullName evidence="1">Uncharacterized protein</fullName>
    </submittedName>
</protein>
<evidence type="ECO:0000313" key="1">
    <source>
        <dbReference type="EMBL" id="KAK5699659.1"/>
    </source>
</evidence>
<dbReference type="Proteomes" id="UP001310594">
    <property type="component" value="Unassembled WGS sequence"/>
</dbReference>
<accession>A0AAN7W721</accession>
<gene>
    <name evidence="1" type="ORF">LTR97_005788</name>
</gene>
<dbReference type="AlphaFoldDB" id="A0AAN7W721"/>
<organism evidence="1 2">
    <name type="scientific">Elasticomyces elasticus</name>
    <dbReference type="NCBI Taxonomy" id="574655"/>
    <lineage>
        <taxon>Eukaryota</taxon>
        <taxon>Fungi</taxon>
        <taxon>Dikarya</taxon>
        <taxon>Ascomycota</taxon>
        <taxon>Pezizomycotina</taxon>
        <taxon>Dothideomycetes</taxon>
        <taxon>Dothideomycetidae</taxon>
        <taxon>Mycosphaerellales</taxon>
        <taxon>Teratosphaeriaceae</taxon>
        <taxon>Elasticomyces</taxon>
    </lineage>
</organism>
<evidence type="ECO:0000313" key="2">
    <source>
        <dbReference type="Proteomes" id="UP001310594"/>
    </source>
</evidence>
<proteinExistence type="predicted"/>
<comment type="caution">
    <text evidence="1">The sequence shown here is derived from an EMBL/GenBank/DDBJ whole genome shotgun (WGS) entry which is preliminary data.</text>
</comment>